<dbReference type="InterPro" id="IPR002060">
    <property type="entry name" value="Squ/phyt_synthse"/>
</dbReference>
<dbReference type="InterPro" id="IPR008949">
    <property type="entry name" value="Isoprenoid_synthase_dom_sf"/>
</dbReference>
<organism evidence="1 2">
    <name type="scientific">Aurantimonas endophytica</name>
    <dbReference type="NCBI Taxonomy" id="1522175"/>
    <lineage>
        <taxon>Bacteria</taxon>
        <taxon>Pseudomonadati</taxon>
        <taxon>Pseudomonadota</taxon>
        <taxon>Alphaproteobacteria</taxon>
        <taxon>Hyphomicrobiales</taxon>
        <taxon>Aurantimonadaceae</taxon>
        <taxon>Aurantimonas</taxon>
    </lineage>
</organism>
<protein>
    <submittedName>
        <fullName evidence="1">Phytoene synthase</fullName>
        <ecNumber evidence="1">2.5.1.32</ecNumber>
    </submittedName>
</protein>
<name>A0A7W6MND7_9HYPH</name>
<reference evidence="1 2" key="1">
    <citation type="submission" date="2020-08" db="EMBL/GenBank/DDBJ databases">
        <title>Genomic Encyclopedia of Type Strains, Phase IV (KMG-IV): sequencing the most valuable type-strain genomes for metagenomic binning, comparative biology and taxonomic classification.</title>
        <authorList>
            <person name="Goeker M."/>
        </authorList>
    </citation>
    <scope>NUCLEOTIDE SEQUENCE [LARGE SCALE GENOMIC DNA]</scope>
    <source>
        <strain evidence="1 2">DSM 103570</strain>
    </source>
</reference>
<comment type="caution">
    <text evidence="1">The sequence shown here is derived from an EMBL/GenBank/DDBJ whole genome shotgun (WGS) entry which is preliminary data.</text>
</comment>
<dbReference type="EC" id="2.5.1.32" evidence="1"/>
<dbReference type="EMBL" id="JACIEM010000001">
    <property type="protein sequence ID" value="MBB4001729.1"/>
    <property type="molecule type" value="Genomic_DNA"/>
</dbReference>
<dbReference type="Gene3D" id="1.10.600.10">
    <property type="entry name" value="Farnesyl Diphosphate Synthase"/>
    <property type="match status" value="1"/>
</dbReference>
<dbReference type="SUPFAM" id="SSF48576">
    <property type="entry name" value="Terpenoid synthases"/>
    <property type="match status" value="1"/>
</dbReference>
<sequence>MSANAAECLRLVELHDRDRALSLAFAPAAAKDDLAALYAFNYEVARVREQVSQPLPGEIRLQWWRDTIEGASPGEAAANPVAAALLETIERHQLPRDAFDRMLEARIFDLYDDPMPSRDAFEAYAGETASTLIMLAGLVLSRGEAGEVADAAGHAGVAQLVAGTLLLLPLHRARQQVFLPADMLQAAGCTPEELLRGDAGPATRAVSAMVALGREHLVAFHRHAADMPRAIRPAFLPATLAGRYLDRVEAAGSSVLDRPVTIAAPRKSFDYWRWMRH</sequence>
<dbReference type="RefSeq" id="WP_183206218.1">
    <property type="nucleotide sequence ID" value="NZ_JAAAMM010000001.1"/>
</dbReference>
<gene>
    <name evidence="1" type="ORF">GGR03_000776</name>
</gene>
<proteinExistence type="predicted"/>
<dbReference type="Proteomes" id="UP000588647">
    <property type="component" value="Unassembled WGS sequence"/>
</dbReference>
<evidence type="ECO:0000313" key="2">
    <source>
        <dbReference type="Proteomes" id="UP000588647"/>
    </source>
</evidence>
<accession>A0A7W6MND7</accession>
<evidence type="ECO:0000313" key="1">
    <source>
        <dbReference type="EMBL" id="MBB4001729.1"/>
    </source>
</evidence>
<keyword evidence="2" id="KW-1185">Reference proteome</keyword>
<dbReference type="AlphaFoldDB" id="A0A7W6MND7"/>
<dbReference type="GO" id="GO:0016740">
    <property type="term" value="F:transferase activity"/>
    <property type="evidence" value="ECO:0007669"/>
    <property type="project" value="UniProtKB-KW"/>
</dbReference>
<dbReference type="Pfam" id="PF00494">
    <property type="entry name" value="SQS_PSY"/>
    <property type="match status" value="1"/>
</dbReference>
<keyword evidence="1" id="KW-0808">Transferase</keyword>